<dbReference type="EMBL" id="KQ486289">
    <property type="protein sequence ID" value="KYP31204.1"/>
    <property type="molecule type" value="Genomic_DNA"/>
</dbReference>
<evidence type="ECO:0000313" key="3">
    <source>
        <dbReference type="Proteomes" id="UP000075243"/>
    </source>
</evidence>
<feature type="region of interest" description="Disordered" evidence="1">
    <location>
        <begin position="94"/>
        <end position="114"/>
    </location>
</feature>
<dbReference type="AlphaFoldDB" id="A0A151QLR4"/>
<reference evidence="2" key="1">
    <citation type="journal article" date="2012" name="Nat. Biotechnol.">
        <title>Draft genome sequence of pigeonpea (Cajanus cajan), an orphan legume crop of resource-poor farmers.</title>
        <authorList>
            <person name="Varshney R.K."/>
            <person name="Chen W."/>
            <person name="Li Y."/>
            <person name="Bharti A.K."/>
            <person name="Saxena R.K."/>
            <person name="Schlueter J.A."/>
            <person name="Donoghue M.T."/>
            <person name="Azam S."/>
            <person name="Fan G."/>
            <person name="Whaley A.M."/>
            <person name="Farmer A.D."/>
            <person name="Sheridan J."/>
            <person name="Iwata A."/>
            <person name="Tuteja R."/>
            <person name="Penmetsa R.V."/>
            <person name="Wu W."/>
            <person name="Upadhyaya H.D."/>
            <person name="Yang S.P."/>
            <person name="Shah T."/>
            <person name="Saxena K.B."/>
            <person name="Michael T."/>
            <person name="McCombie W.R."/>
            <person name="Yang B."/>
            <person name="Zhang G."/>
            <person name="Yang H."/>
            <person name="Wang J."/>
            <person name="Spillane C."/>
            <person name="Cook D.R."/>
            <person name="May G.D."/>
            <person name="Xu X."/>
            <person name="Jackson S.A."/>
        </authorList>
    </citation>
    <scope>NUCLEOTIDE SEQUENCE [LARGE SCALE GENOMIC DNA]</scope>
</reference>
<feature type="region of interest" description="Disordered" evidence="1">
    <location>
        <begin position="68"/>
        <end position="87"/>
    </location>
</feature>
<evidence type="ECO:0008006" key="4">
    <source>
        <dbReference type="Google" id="ProtNLM"/>
    </source>
</evidence>
<dbReference type="Proteomes" id="UP000075243">
    <property type="component" value="Unassembled WGS sequence"/>
</dbReference>
<name>A0A151QLR4_CAJCA</name>
<evidence type="ECO:0000256" key="1">
    <source>
        <dbReference type="SAM" id="MobiDB-lite"/>
    </source>
</evidence>
<protein>
    <recommendedName>
        <fullName evidence="4">Retrotransposon gag domain-containing protein</fullName>
    </recommendedName>
</protein>
<keyword evidence="3" id="KW-1185">Reference proteome</keyword>
<accession>A0A151QLR4</accession>
<organism evidence="2 3">
    <name type="scientific">Cajanus cajan</name>
    <name type="common">Pigeon pea</name>
    <name type="synonym">Cajanus indicus</name>
    <dbReference type="NCBI Taxonomy" id="3821"/>
    <lineage>
        <taxon>Eukaryota</taxon>
        <taxon>Viridiplantae</taxon>
        <taxon>Streptophyta</taxon>
        <taxon>Embryophyta</taxon>
        <taxon>Tracheophyta</taxon>
        <taxon>Spermatophyta</taxon>
        <taxon>Magnoliopsida</taxon>
        <taxon>eudicotyledons</taxon>
        <taxon>Gunneridae</taxon>
        <taxon>Pentapetalae</taxon>
        <taxon>rosids</taxon>
        <taxon>fabids</taxon>
        <taxon>Fabales</taxon>
        <taxon>Fabaceae</taxon>
        <taxon>Papilionoideae</taxon>
        <taxon>50 kb inversion clade</taxon>
        <taxon>NPAAA clade</taxon>
        <taxon>indigoferoid/millettioid clade</taxon>
        <taxon>Phaseoleae</taxon>
        <taxon>Cajanus</taxon>
    </lineage>
</organism>
<dbReference type="Gramene" id="C.cajan_47117.t">
    <property type="protein sequence ID" value="C.cajan_47117.t.cds1"/>
    <property type="gene ID" value="C.cajan_47117"/>
</dbReference>
<evidence type="ECO:0000313" key="2">
    <source>
        <dbReference type="EMBL" id="KYP31204.1"/>
    </source>
</evidence>
<gene>
    <name evidence="2" type="ORF">KK1_048696</name>
</gene>
<proteinExistence type="predicted"/>
<sequence>MEEFSPHQSDSDASDYKDLSKVAHDLKSLKLWREQEAKQKIKEKIEREAQLAILEEEIQILKQKEEKLHMKHRSRHGSSQSHSSALGESIHEDSLVLGDHYQPPPRRTHRTPKIRESKVDLPYFHGKDDVEGYLDWEMKVEQIFSCHQVSEERKVSLATLSFQSHAMYWWTSLVRDRHLHNDPPIQY</sequence>